<sequence>MNQLSKENLNLVRLINRLDKNPNFQLRKPAMTDGLPQTTTDEANGDQLGELAKINQHRYWELKALETTIRHARLILNAINSNPSALHSISQVQDPIELKKKLERIRERIDVALKVSIFSTCTCPAPTATKLPPSRPSTLIYEIKAPELPSVPNKQLRSSEGHEIESRPERHTEIETKDKLETDEKPVNSEFTPSVPAQQPSNLNANQEELTEELSQMASQLKKNVHHFNKLLADDQAILLANQTKLELNSDTMTKEGGRLTQVSLKNRSMTWFTIAAVCAVAVSWILMFIIIRLT</sequence>
<comment type="subcellular location">
    <subcellularLocation>
        <location evidence="1">Endoplasmic reticulum membrane</location>
        <topology evidence="1">Single-pass type IV membrane protein</topology>
    </subcellularLocation>
</comment>
<dbReference type="Pfam" id="PF09753">
    <property type="entry name" value="Use1"/>
    <property type="match status" value="1"/>
</dbReference>
<evidence type="ECO:0000256" key="9">
    <source>
        <dbReference type="ARBA" id="ARBA00023136"/>
    </source>
</evidence>
<evidence type="ECO:0000256" key="11">
    <source>
        <dbReference type="SAM" id="Phobius"/>
    </source>
</evidence>
<keyword evidence="4 11" id="KW-0812">Transmembrane</keyword>
<evidence type="ECO:0000256" key="7">
    <source>
        <dbReference type="ARBA" id="ARBA00022927"/>
    </source>
</evidence>
<keyword evidence="13" id="KW-1185">Reference proteome</keyword>
<feature type="transmembrane region" description="Helical" evidence="11">
    <location>
        <begin position="270"/>
        <end position="292"/>
    </location>
</feature>
<gene>
    <name evidence="12" type="ORF">VP01_3591g1</name>
</gene>
<dbReference type="InterPro" id="IPR019150">
    <property type="entry name" value="Vesicle_transport_protein_Use1"/>
</dbReference>
<dbReference type="Proteomes" id="UP000037035">
    <property type="component" value="Unassembled WGS sequence"/>
</dbReference>
<evidence type="ECO:0000256" key="4">
    <source>
        <dbReference type="ARBA" id="ARBA00022692"/>
    </source>
</evidence>
<dbReference type="PANTHER" id="PTHR13050:SF7">
    <property type="entry name" value="VESICLE TRANSPORT PROTEIN USE1"/>
    <property type="match status" value="1"/>
</dbReference>
<comment type="similarity">
    <text evidence="2">Belongs to the USE1 family.</text>
</comment>
<dbReference type="VEuPathDB" id="FungiDB:VP01_3591g1"/>
<dbReference type="EMBL" id="LAVV01008603">
    <property type="protein sequence ID" value="KNZ52402.1"/>
    <property type="molecule type" value="Genomic_DNA"/>
</dbReference>
<evidence type="ECO:0000256" key="5">
    <source>
        <dbReference type="ARBA" id="ARBA00022824"/>
    </source>
</evidence>
<feature type="region of interest" description="Disordered" evidence="10">
    <location>
        <begin position="150"/>
        <end position="202"/>
    </location>
</feature>
<protein>
    <submittedName>
        <fullName evidence="12">Uncharacterized protein</fullName>
    </submittedName>
</protein>
<reference evidence="12 13" key="1">
    <citation type="submission" date="2015-08" db="EMBL/GenBank/DDBJ databases">
        <title>Next Generation Sequencing and Analysis of the Genome of Puccinia sorghi L Schw, the Causal Agent of Maize Common Rust.</title>
        <authorList>
            <person name="Rochi L."/>
            <person name="Burguener G."/>
            <person name="Darino M."/>
            <person name="Turjanski A."/>
            <person name="Kreff E."/>
            <person name="Dieguez M.J."/>
            <person name="Sacco F."/>
        </authorList>
    </citation>
    <scope>NUCLEOTIDE SEQUENCE [LARGE SCALE GENOMIC DNA]</scope>
    <source>
        <strain evidence="12 13">RO10H11247</strain>
    </source>
</reference>
<dbReference type="OrthoDB" id="4506189at2759"/>
<feature type="compositionally biased region" description="Basic and acidic residues" evidence="10">
    <location>
        <begin position="157"/>
        <end position="187"/>
    </location>
</feature>
<evidence type="ECO:0000256" key="1">
    <source>
        <dbReference type="ARBA" id="ARBA00004163"/>
    </source>
</evidence>
<keyword evidence="6" id="KW-0931">ER-Golgi transport</keyword>
<feature type="compositionally biased region" description="Polar residues" evidence="10">
    <location>
        <begin position="189"/>
        <end position="202"/>
    </location>
</feature>
<evidence type="ECO:0000313" key="12">
    <source>
        <dbReference type="EMBL" id="KNZ52402.1"/>
    </source>
</evidence>
<proteinExistence type="inferred from homology"/>
<dbReference type="GO" id="GO:0031201">
    <property type="term" value="C:SNARE complex"/>
    <property type="evidence" value="ECO:0007669"/>
    <property type="project" value="TreeGrafter"/>
</dbReference>
<dbReference type="STRING" id="27349.A0A0L6UW04"/>
<dbReference type="PANTHER" id="PTHR13050">
    <property type="entry name" value="USE1-LIKE PROTEIN"/>
    <property type="match status" value="1"/>
</dbReference>
<dbReference type="GO" id="GO:0015031">
    <property type="term" value="P:protein transport"/>
    <property type="evidence" value="ECO:0007669"/>
    <property type="project" value="UniProtKB-KW"/>
</dbReference>
<dbReference type="GO" id="GO:0005484">
    <property type="term" value="F:SNAP receptor activity"/>
    <property type="evidence" value="ECO:0007669"/>
    <property type="project" value="TreeGrafter"/>
</dbReference>
<keyword evidence="5" id="KW-0256">Endoplasmic reticulum</keyword>
<accession>A0A0L6UW04</accession>
<keyword evidence="9 11" id="KW-0472">Membrane</keyword>
<dbReference type="GO" id="GO:0005789">
    <property type="term" value="C:endoplasmic reticulum membrane"/>
    <property type="evidence" value="ECO:0007669"/>
    <property type="project" value="UniProtKB-SubCell"/>
</dbReference>
<organism evidence="12 13">
    <name type="scientific">Puccinia sorghi</name>
    <dbReference type="NCBI Taxonomy" id="27349"/>
    <lineage>
        <taxon>Eukaryota</taxon>
        <taxon>Fungi</taxon>
        <taxon>Dikarya</taxon>
        <taxon>Basidiomycota</taxon>
        <taxon>Pucciniomycotina</taxon>
        <taxon>Pucciniomycetes</taxon>
        <taxon>Pucciniales</taxon>
        <taxon>Pucciniaceae</taxon>
        <taxon>Puccinia</taxon>
    </lineage>
</organism>
<evidence type="ECO:0000313" key="13">
    <source>
        <dbReference type="Proteomes" id="UP000037035"/>
    </source>
</evidence>
<evidence type="ECO:0000256" key="2">
    <source>
        <dbReference type="ARBA" id="ARBA00007891"/>
    </source>
</evidence>
<evidence type="ECO:0000256" key="10">
    <source>
        <dbReference type="SAM" id="MobiDB-lite"/>
    </source>
</evidence>
<dbReference type="GO" id="GO:0006890">
    <property type="term" value="P:retrograde vesicle-mediated transport, Golgi to endoplasmic reticulum"/>
    <property type="evidence" value="ECO:0007669"/>
    <property type="project" value="TreeGrafter"/>
</dbReference>
<name>A0A0L6UW04_9BASI</name>
<evidence type="ECO:0000256" key="3">
    <source>
        <dbReference type="ARBA" id="ARBA00022448"/>
    </source>
</evidence>
<comment type="caution">
    <text evidence="12">The sequence shown here is derived from an EMBL/GenBank/DDBJ whole genome shotgun (WGS) entry which is preliminary data.</text>
</comment>
<dbReference type="AlphaFoldDB" id="A0A0L6UW04"/>
<evidence type="ECO:0000256" key="6">
    <source>
        <dbReference type="ARBA" id="ARBA00022892"/>
    </source>
</evidence>
<evidence type="ECO:0000256" key="8">
    <source>
        <dbReference type="ARBA" id="ARBA00022989"/>
    </source>
</evidence>
<keyword evidence="3" id="KW-0813">Transport</keyword>
<keyword evidence="7" id="KW-0653">Protein transport</keyword>
<dbReference type="CDD" id="cd15860">
    <property type="entry name" value="SNARE_USE1"/>
    <property type="match status" value="1"/>
</dbReference>
<keyword evidence="8 11" id="KW-1133">Transmembrane helix</keyword>